<dbReference type="EMBL" id="SRMA01026270">
    <property type="protein sequence ID" value="TRY85575.1"/>
    <property type="molecule type" value="Genomic_DNA"/>
</dbReference>
<evidence type="ECO:0000256" key="11">
    <source>
        <dbReference type="SAM" id="MobiDB-lite"/>
    </source>
</evidence>
<keyword evidence="4" id="KW-0732">Signal</keyword>
<evidence type="ECO:0000259" key="13">
    <source>
        <dbReference type="PROSITE" id="PS50853"/>
    </source>
</evidence>
<feature type="domain" description="Fibronectin type-III" evidence="13">
    <location>
        <begin position="493"/>
        <end position="588"/>
    </location>
</feature>
<dbReference type="SMART" id="SM00060">
    <property type="entry name" value="FN3"/>
    <property type="match status" value="4"/>
</dbReference>
<feature type="non-terminal residue" evidence="14">
    <location>
        <position position="1"/>
    </location>
</feature>
<keyword evidence="5" id="KW-0677">Repeat</keyword>
<keyword evidence="10" id="KW-0393">Immunoglobulin domain</keyword>
<dbReference type="OrthoDB" id="9934532at2759"/>
<dbReference type="Pfam" id="PF00041">
    <property type="entry name" value="fn3"/>
    <property type="match status" value="2"/>
</dbReference>
<dbReference type="InterPro" id="IPR010457">
    <property type="entry name" value="IgC2-like_lig-bd"/>
</dbReference>
<dbReference type="CDD" id="cd00063">
    <property type="entry name" value="FN3"/>
    <property type="match status" value="2"/>
</dbReference>
<evidence type="ECO:0000256" key="2">
    <source>
        <dbReference type="ARBA" id="ARBA00008921"/>
    </source>
</evidence>
<keyword evidence="15" id="KW-1185">Reference proteome</keyword>
<evidence type="ECO:0000313" key="15">
    <source>
        <dbReference type="Proteomes" id="UP000316079"/>
    </source>
</evidence>
<feature type="compositionally biased region" description="Low complexity" evidence="11">
    <location>
        <begin position="714"/>
        <end position="727"/>
    </location>
</feature>
<dbReference type="SUPFAM" id="SSF49265">
    <property type="entry name" value="Fibronectin type III"/>
    <property type="match status" value="3"/>
</dbReference>
<dbReference type="InterPro" id="IPR036179">
    <property type="entry name" value="Ig-like_dom_sf"/>
</dbReference>
<evidence type="ECO:0000256" key="10">
    <source>
        <dbReference type="ARBA" id="ARBA00023319"/>
    </source>
</evidence>
<dbReference type="PANTHER" id="PTHR48423">
    <property type="entry name" value="INTERLEUKIN-27 RECEPTOR SUBUNIT ALPHA"/>
    <property type="match status" value="1"/>
</dbReference>
<dbReference type="GO" id="GO:0005886">
    <property type="term" value="C:plasma membrane"/>
    <property type="evidence" value="ECO:0007669"/>
    <property type="project" value="UniProtKB-ARBA"/>
</dbReference>
<evidence type="ECO:0000256" key="8">
    <source>
        <dbReference type="ARBA" id="ARBA00023170"/>
    </source>
</evidence>
<evidence type="ECO:0000256" key="1">
    <source>
        <dbReference type="ARBA" id="ARBA00004479"/>
    </source>
</evidence>
<comment type="caution">
    <text evidence="14">The sequence shown here is derived from an EMBL/GenBank/DDBJ whole genome shotgun (WGS) entry which is preliminary data.</text>
</comment>
<dbReference type="Proteomes" id="UP000316079">
    <property type="component" value="Unassembled WGS sequence"/>
</dbReference>
<evidence type="ECO:0000256" key="7">
    <source>
        <dbReference type="ARBA" id="ARBA00023136"/>
    </source>
</evidence>
<dbReference type="AlphaFoldDB" id="A0A553Q6L7"/>
<dbReference type="PANTHER" id="PTHR48423:SF1">
    <property type="entry name" value="INTERLEUKIN-27 RECEPTOR SUBUNIT ALPHA"/>
    <property type="match status" value="1"/>
</dbReference>
<feature type="region of interest" description="Disordered" evidence="11">
    <location>
        <begin position="799"/>
        <end position="820"/>
    </location>
</feature>
<feature type="compositionally biased region" description="Polar residues" evidence="11">
    <location>
        <begin position="806"/>
        <end position="820"/>
    </location>
</feature>
<sequence length="820" mass="92363">CIAHTGSISSSVKILPESPWDPIPVEVGRNFTATCHILPGSGYTSSDISWAFGNKSVPEQAYHRINETAVSVTVNISSGMNGWLKCSVRKPFSFDESIQGILLKAGYPPEKPTNLKCIAVQEGKNISPNLKCSWEQGSRNPQLETTYTLHAKVDLDQDSSYQTICKEQEYLERSCTVNLSTFPLHMDLRVWLEVKNKLGSERTLVVTWKHPLDKETLKLTYAIRYCQAGSSVWIVVPENFTRAYTESYRLQSLEPYTQYVVQMRSIEEHHDTYWSDWSPNATIRTAEAKPASAPDLWRIIHPFSDRRNVTLVWKAPVKAYGAILHYDLGISQDYEMFSRHVINADKLHSMFSFELLPSEKAVVQLTAANSAGISPKATLFIPGADHEISAMENMRLWVRDGQLQVEWSVPSSTHNGIHLSEFLVEWTTEGELQPHWQRVPRDVNSTILNGNLAKFRRYNISVYPVYKYHYHRVLHIQAGRPQTKAAYIQEGAPEKGPTVMDTKSKKNSVELTWDEIPLELQRGFITNYTIFYKTGSNMQWQSLTVGANIRSYVLTDLLSESDYVVHIMASTEAGSKNGTNFNFKTMKYGDGEVELIVVVVCLSFLFITVFMLMLCLRKRQVIKKLLWPQVPDPSDSSLAHWSPDFPVKADMPKEDVSVVEVDVFDRKSLYEEDKLPLPLKKDKYLSEEHSSGIGGSSCMSSPRHSVSDSDEGDSGQTSSSTVQYSSVMASGYKGQTPVFSRSESTQPLLEGEEHLEQSGDGQGRHSYFRRGREIQGNCSPDVNATSSLSFCPVEEEEALPALEDSQAGSYMPQQSGYRPQ</sequence>
<accession>A0A553Q6L7</accession>
<comment type="subcellular location">
    <subcellularLocation>
        <location evidence="1">Membrane</location>
        <topology evidence="1">Single-pass type I membrane protein</topology>
    </subcellularLocation>
</comment>
<evidence type="ECO:0000256" key="6">
    <source>
        <dbReference type="ARBA" id="ARBA00022989"/>
    </source>
</evidence>
<feature type="region of interest" description="Disordered" evidence="11">
    <location>
        <begin position="686"/>
        <end position="784"/>
    </location>
</feature>
<evidence type="ECO:0000256" key="12">
    <source>
        <dbReference type="SAM" id="Phobius"/>
    </source>
</evidence>
<dbReference type="PROSITE" id="PS50853">
    <property type="entry name" value="FN3"/>
    <property type="match status" value="2"/>
</dbReference>
<keyword evidence="9" id="KW-0325">Glycoprotein</keyword>
<dbReference type="InterPro" id="IPR003961">
    <property type="entry name" value="FN3_dom"/>
</dbReference>
<feature type="transmembrane region" description="Helical" evidence="12">
    <location>
        <begin position="595"/>
        <end position="616"/>
    </location>
</feature>
<name>A0A553Q6L7_9TELE</name>
<keyword evidence="7 12" id="KW-0472">Membrane</keyword>
<reference evidence="14 15" key="1">
    <citation type="journal article" date="2019" name="Sci. Data">
        <title>Hybrid genome assembly and annotation of Danionella translucida.</title>
        <authorList>
            <person name="Kadobianskyi M."/>
            <person name="Schulze L."/>
            <person name="Schuelke M."/>
            <person name="Judkewitz B."/>
        </authorList>
    </citation>
    <scope>NUCLEOTIDE SEQUENCE [LARGE SCALE GENOMIC DNA]</scope>
    <source>
        <strain evidence="14 15">Bolton</strain>
    </source>
</reference>
<keyword evidence="3 12" id="KW-0812">Transmembrane</keyword>
<feature type="compositionally biased region" description="Polar residues" evidence="11">
    <location>
        <begin position="737"/>
        <end position="747"/>
    </location>
</feature>
<evidence type="ECO:0000256" key="4">
    <source>
        <dbReference type="ARBA" id="ARBA00022729"/>
    </source>
</evidence>
<feature type="domain" description="Fibronectin type-III" evidence="13">
    <location>
        <begin position="190"/>
        <end position="288"/>
    </location>
</feature>
<keyword evidence="6 12" id="KW-1133">Transmembrane helix</keyword>
<dbReference type="Gene3D" id="2.60.40.10">
    <property type="entry name" value="Immunoglobulins"/>
    <property type="match status" value="6"/>
</dbReference>
<protein>
    <recommendedName>
        <fullName evidence="13">Fibronectin type-III domain-containing protein</fullName>
    </recommendedName>
</protein>
<comment type="similarity">
    <text evidence="2">Belongs to the type I cytokine receptor family. Type 2 subfamily.</text>
</comment>
<proteinExistence type="inferred from homology"/>
<evidence type="ECO:0000256" key="9">
    <source>
        <dbReference type="ARBA" id="ARBA00023180"/>
    </source>
</evidence>
<keyword evidence="8" id="KW-0675">Receptor</keyword>
<dbReference type="InterPro" id="IPR052672">
    <property type="entry name" value="Type1_Cytokine_Rcpt_Type2"/>
</dbReference>
<dbReference type="Pfam" id="PF06328">
    <property type="entry name" value="Lep_receptor_Ig"/>
    <property type="match status" value="1"/>
</dbReference>
<dbReference type="InterPro" id="IPR036116">
    <property type="entry name" value="FN3_sf"/>
</dbReference>
<evidence type="ECO:0000256" key="3">
    <source>
        <dbReference type="ARBA" id="ARBA00022692"/>
    </source>
</evidence>
<gene>
    <name evidence="14" type="ORF">DNTS_032552</name>
</gene>
<dbReference type="SUPFAM" id="SSF48726">
    <property type="entry name" value="Immunoglobulin"/>
    <property type="match status" value="1"/>
</dbReference>
<dbReference type="STRING" id="623744.A0A553Q6L7"/>
<evidence type="ECO:0000256" key="5">
    <source>
        <dbReference type="ARBA" id="ARBA00022737"/>
    </source>
</evidence>
<organism evidence="14 15">
    <name type="scientific">Danionella cerebrum</name>
    <dbReference type="NCBI Taxonomy" id="2873325"/>
    <lineage>
        <taxon>Eukaryota</taxon>
        <taxon>Metazoa</taxon>
        <taxon>Chordata</taxon>
        <taxon>Craniata</taxon>
        <taxon>Vertebrata</taxon>
        <taxon>Euteleostomi</taxon>
        <taxon>Actinopterygii</taxon>
        <taxon>Neopterygii</taxon>
        <taxon>Teleostei</taxon>
        <taxon>Ostariophysi</taxon>
        <taxon>Cypriniformes</taxon>
        <taxon>Danionidae</taxon>
        <taxon>Danioninae</taxon>
        <taxon>Danionella</taxon>
    </lineage>
</organism>
<dbReference type="InterPro" id="IPR013783">
    <property type="entry name" value="Ig-like_fold"/>
</dbReference>
<evidence type="ECO:0000313" key="14">
    <source>
        <dbReference type="EMBL" id="TRY85575.1"/>
    </source>
</evidence>
<dbReference type="FunFam" id="2.60.40.10:FF:000542">
    <property type="entry name" value="Interleukin-6 receptor subunit beta"/>
    <property type="match status" value="1"/>
</dbReference>